<accession>A0A6I8LZ76</accession>
<dbReference type="AlphaFoldDB" id="A0A6I8LZ76"/>
<evidence type="ECO:0000259" key="2">
    <source>
        <dbReference type="Pfam" id="PF01738"/>
    </source>
</evidence>
<dbReference type="InterPro" id="IPR002925">
    <property type="entry name" value="Dienelactn_hydro"/>
</dbReference>
<dbReference type="InterPro" id="IPR050261">
    <property type="entry name" value="FrsA_esterase"/>
</dbReference>
<keyword evidence="3" id="KW-0378">Hydrolase</keyword>
<name>A0A6I8LZ76_9PSEU</name>
<dbReference type="InterPro" id="IPR029058">
    <property type="entry name" value="AB_hydrolase_fold"/>
</dbReference>
<dbReference type="Proteomes" id="UP000399805">
    <property type="component" value="Unassembled WGS sequence"/>
</dbReference>
<dbReference type="GO" id="GO:0016787">
    <property type="term" value="F:hydrolase activity"/>
    <property type="evidence" value="ECO:0007669"/>
    <property type="project" value="UniProtKB-KW"/>
</dbReference>
<keyword evidence="4" id="KW-1185">Reference proteome</keyword>
<dbReference type="EMBL" id="CABVGP010000002">
    <property type="protein sequence ID" value="VVJ21870.1"/>
    <property type="molecule type" value="Genomic_DNA"/>
</dbReference>
<dbReference type="PANTHER" id="PTHR22946:SF0">
    <property type="entry name" value="DIENELACTONE HYDROLASE DOMAIN-CONTAINING PROTEIN"/>
    <property type="match status" value="1"/>
</dbReference>
<protein>
    <submittedName>
        <fullName evidence="3">Dienelactone hydrolase family protein</fullName>
    </submittedName>
</protein>
<organism evidence="3 4">
    <name type="scientific">Amycolatopsis camponoti</name>
    <dbReference type="NCBI Taxonomy" id="2606593"/>
    <lineage>
        <taxon>Bacteria</taxon>
        <taxon>Bacillati</taxon>
        <taxon>Actinomycetota</taxon>
        <taxon>Actinomycetes</taxon>
        <taxon>Pseudonocardiales</taxon>
        <taxon>Pseudonocardiaceae</taxon>
        <taxon>Amycolatopsis</taxon>
    </lineage>
</organism>
<dbReference type="SUPFAM" id="SSF53474">
    <property type="entry name" value="alpha/beta-Hydrolases"/>
    <property type="match status" value="1"/>
</dbReference>
<dbReference type="Gene3D" id="3.40.50.1820">
    <property type="entry name" value="alpha/beta hydrolase"/>
    <property type="match status" value="1"/>
</dbReference>
<dbReference type="Pfam" id="PF01738">
    <property type="entry name" value="DLH"/>
    <property type="match status" value="1"/>
</dbReference>
<evidence type="ECO:0000313" key="4">
    <source>
        <dbReference type="Proteomes" id="UP000399805"/>
    </source>
</evidence>
<feature type="domain" description="Dienelactone hydrolase" evidence="2">
    <location>
        <begin position="35"/>
        <end position="252"/>
    </location>
</feature>
<reference evidence="3 4" key="1">
    <citation type="submission" date="2019-09" db="EMBL/GenBank/DDBJ databases">
        <authorList>
            <person name="Leyn A S."/>
        </authorList>
    </citation>
    <scope>NUCLEOTIDE SEQUENCE [LARGE SCALE GENOMIC DNA]</scope>
    <source>
        <strain evidence="3">AA231_1</strain>
    </source>
</reference>
<evidence type="ECO:0000256" key="1">
    <source>
        <dbReference type="ARBA" id="ARBA00008645"/>
    </source>
</evidence>
<evidence type="ECO:0000313" key="3">
    <source>
        <dbReference type="EMBL" id="VVJ21870.1"/>
    </source>
</evidence>
<dbReference type="PANTHER" id="PTHR22946">
    <property type="entry name" value="DIENELACTONE HYDROLASE DOMAIN-CONTAINING PROTEIN-RELATED"/>
    <property type="match status" value="1"/>
</dbReference>
<proteinExistence type="inferred from homology"/>
<sequence>MSPELDALLDSVAATVPVRTETARFGTAGTEYEGFFARPAGNPSLARPGVLVLHDWFGRSDHVRVRARMLARLGYVALAGDVYGAAVSVEGPEQAMALASTYTGDPALFRERVAANLAALRADPQVDASRVAVIGYCFGGTGALELARSGAEVSAIVTFHGNLETRAPARPGSIVSPILVLTGADDPVVPSPVLAAFEEEMRAAGAPDWQVVTYSGAMHAFAVPGTDLPEHGAAFHPSANRRSWVAMADFLEGAFT</sequence>
<comment type="similarity">
    <text evidence="1">Belongs to the AB hydrolase superfamily.</text>
</comment>
<gene>
    <name evidence="3" type="ORF">AA23TX_06884</name>
</gene>